<feature type="region of interest" description="Disordered" evidence="1">
    <location>
        <begin position="219"/>
        <end position="266"/>
    </location>
</feature>
<evidence type="ECO:0000259" key="3">
    <source>
        <dbReference type="PROSITE" id="PS51205"/>
    </source>
</evidence>
<dbReference type="Gene3D" id="2.30.29.30">
    <property type="entry name" value="Pleckstrin-homology domain (PH domain)/Phosphotyrosine-binding domain (PTB)"/>
    <property type="match status" value="1"/>
</dbReference>
<dbReference type="Gene3D" id="3.40.50.720">
    <property type="entry name" value="NAD(P)-binding Rossmann-like Domain"/>
    <property type="match status" value="2"/>
</dbReference>
<feature type="region of interest" description="Disordered" evidence="1">
    <location>
        <begin position="1"/>
        <end position="51"/>
    </location>
</feature>
<feature type="region of interest" description="Disordered" evidence="1">
    <location>
        <begin position="1423"/>
        <end position="1548"/>
    </location>
</feature>
<dbReference type="Proteomes" id="UP000444721">
    <property type="component" value="Unassembled WGS sequence"/>
</dbReference>
<dbReference type="OMA" id="CMIGSIH"/>
<dbReference type="SUPFAM" id="SSF50729">
    <property type="entry name" value="PH domain-like"/>
    <property type="match status" value="1"/>
</dbReference>
<evidence type="ECO:0008006" key="6">
    <source>
        <dbReference type="Google" id="ProtNLM"/>
    </source>
</evidence>
<dbReference type="OrthoDB" id="10264848at2759"/>
<dbReference type="VEuPathDB" id="AmoebaDB:NfTy_007500"/>
<feature type="compositionally biased region" description="Polar residues" evidence="1">
    <location>
        <begin position="1487"/>
        <end position="1511"/>
    </location>
</feature>
<dbReference type="Gene3D" id="1.20.1050.80">
    <property type="entry name" value="VPS9 domain"/>
    <property type="match status" value="1"/>
</dbReference>
<dbReference type="GeneID" id="68114790"/>
<feature type="domain" description="VPS9" evidence="3">
    <location>
        <begin position="1182"/>
        <end position="1331"/>
    </location>
</feature>
<dbReference type="InterPro" id="IPR003123">
    <property type="entry name" value="VPS9"/>
</dbReference>
<dbReference type="VEuPathDB" id="AmoebaDB:NF0112080"/>
<dbReference type="Pfam" id="PF02204">
    <property type="entry name" value="VPS9"/>
    <property type="match status" value="1"/>
</dbReference>
<dbReference type="PROSITE" id="PS51205">
    <property type="entry name" value="VPS9"/>
    <property type="match status" value="1"/>
</dbReference>
<proteinExistence type="predicted"/>
<feature type="compositionally biased region" description="Low complexity" evidence="1">
    <location>
        <begin position="91"/>
        <end position="101"/>
    </location>
</feature>
<feature type="compositionally biased region" description="Basic residues" evidence="1">
    <location>
        <begin position="219"/>
        <end position="229"/>
    </location>
</feature>
<sequence length="1843" mass="211690">MQDYHQPHHYSSSLPLPHSPIISTTTTTTNTSGTNSPVTPPSSSRRRKTTKSSAEFQFVLAKYGLSTNGELQASYLHQQQPLSNMSSFNTHNSLPSSLNHQSNHHHHGMSSIPQIVKSGYLMKQGIKWRSWKKRYFILVDDILIYKCEVDSPVIGLLQLQNGSVNVDEKNKRMFHVKCEKSFSKDKIYNERSYTFQICSEDHEEEREDWVQKVKRAATQHVRSRMRTRTRANGGAAGSNNSLMVGDRSSRRNASSNDSSQNGGGTKGVESRKIVAIVVTHATSNIGMEVVKSLLLRKIRVIAVCHPSNFIPPSSNNNENERKGSFNTVSKEELLKNYGAIVIRLENGFRRFEEASLVEQIKEKQYHISCVVHIPLDHEYIVEDMNHVINFALQLSVDSFFLCSRYFPQPLPSVYEKDSKKNPISENTNQNGSEEKAELPELFNCHLQCEQMVKTYFGHSCRILRCNGTMQDFLLFYDEKTRNFYFPFGDLKDVDDKSKKRVSWVDARDVGLCVCTMIMNIMFQVSSTMSSQPPKPLNSGFFFISQSHSSSEQYNEKKHRTTFTLSGPESLTIKDVITKFSKKTNVPVEYKIIDREQSIHRLMLSKGLRKWECDAYHDVYTRIYDEGLAMAIYPDVQDIKKSDPTPFDSFIERELETFQDHNPCVCMIGSIHFIQSKLLHSLHEMNYLSKNIIFSKKEIPDYPFKTAQYIVFEYEKEKKNVESKVKIEMMEEARKRRTEEILVQTGMITVPFKTSRSASFHDIESEDTTENRIKTILQEKFIDIVSDAVIQCEKLIFFIKAKYILNKWFDVESFKKVIDNSQRSTKLKHIILLYDSATKKICPDFLTKISIYLSMKCKTSYTMVEFGWLYQTFAILSGSEIQTYASLSVPVSSTIDVLNDRLEWCDGDDVIEFILYLLQNIKLDSEQMVKNFVCHGTKASFREIARLMHEVLKKPVSCSAIDISKSFPCLYIDNKDLFEHRSMKKEMVYYLTMVKEDSTSVENYSSDCLEFEAVMGKPLKTFKEFVEESLIMFADIIELHQCEFDFFQEMSSCNSIDEQEHVIFKHLMNRIKNSTSLFHRVVQQKSRQFLNTYSQDYYHSLTTEEKLIVISRAKSLIASFFDEMYRVLARQVMKIIIPEAANYGVTIKVDPNQMEPLFSQCIDYVFFDQVFPLVLELYKREYSVKSEVVNQKYLELAKCTPKHLEIADDYCLDQNGKSAEENYALAIESLRRISQCNSLVEGKMKLLMETSKAIVECVKLYHGKEKEVSADALMPIFIFVLIKAAIPDLYCQFKILEDFVHESIMMGPMGYSLVTLQIAIDYMQTLQWEQLDQTFQIQMDLKRQQEEFQRQRDSEIQLRKTRGFSVMLNAPPTQQQAANKFSEESHHDSTDEEDDNVNRLLEESSRKTSLMSVNRSMSIMLLSGRGGLTTKGGDDDEEENDDTSSISENNSPNEQQRLTQWMNNTSPYSSSSTMSHPSESDVSSSSSLMTPRSARTNSSPRNSIMSSTLTLPPQTPDKLYEEDVFSVSSASGSSSSHQSTSSTSGRTSFSESTMSQAAKFLKATHLSANEAVELSVILLRSIIEIYNASEWISQTRFNEKERMGWGKLLRLGNEFIVLTGNEDTVDAFTQLTYKLELVDVMELKSKKHLLTVFLLNIYHVMLLHGFIKNGTYPLMSMKSRTRFLREPMYVIGSIPLSLDDIFCLLTSAKNVSNSRKHELLKDVYQRDPLNCLALSNCCFSSPHLRIYYPASPELVKAQLIQQATCFLAQTVKFFSNTKLLVLPSTLSQHLSLFGDNKETVINWIINHLPKDLEIRKDISIAMTYTNIHIKFSPVDYSFQFKVAE</sequence>
<name>A0A6A5C2P2_NAEFO</name>
<dbReference type="RefSeq" id="XP_044568370.1">
    <property type="nucleotide sequence ID" value="XM_044711331.1"/>
</dbReference>
<dbReference type="EMBL" id="VFQX01000004">
    <property type="protein sequence ID" value="KAF0983657.1"/>
    <property type="molecule type" value="Genomic_DNA"/>
</dbReference>
<protein>
    <recommendedName>
        <fullName evidence="6">PH domain-containing protein</fullName>
    </recommendedName>
</protein>
<feature type="region of interest" description="Disordered" evidence="1">
    <location>
        <begin position="84"/>
        <end position="110"/>
    </location>
</feature>
<reference evidence="4 5" key="1">
    <citation type="journal article" date="2019" name="Sci. Rep.">
        <title>Nanopore sequencing improves the draft genome of the human pathogenic amoeba Naegleria fowleri.</title>
        <authorList>
            <person name="Liechti N."/>
            <person name="Schurch N."/>
            <person name="Bruggmann R."/>
            <person name="Wittwer M."/>
        </authorList>
    </citation>
    <scope>NUCLEOTIDE SEQUENCE [LARGE SCALE GENOMIC DNA]</scope>
    <source>
        <strain evidence="4 5">ATCC 30894</strain>
    </source>
</reference>
<dbReference type="SMART" id="SM00233">
    <property type="entry name" value="PH"/>
    <property type="match status" value="1"/>
</dbReference>
<dbReference type="Pfam" id="PF04784">
    <property type="entry name" value="DUF547"/>
    <property type="match status" value="1"/>
</dbReference>
<feature type="compositionally biased region" description="Low complexity" evidence="1">
    <location>
        <begin position="1461"/>
        <end position="1486"/>
    </location>
</feature>
<dbReference type="PANTHER" id="PTHR24170">
    <property type="entry name" value="ANKYRIN REPEAT DOMAIN-CONTAINING PROTEIN 27"/>
    <property type="match status" value="1"/>
</dbReference>
<gene>
    <name evidence="4" type="ORF">FDP41_007572</name>
</gene>
<feature type="compositionally biased region" description="Polar residues" evidence="1">
    <location>
        <begin position="1451"/>
        <end position="1460"/>
    </location>
</feature>
<organism evidence="4 5">
    <name type="scientific">Naegleria fowleri</name>
    <name type="common">Brain eating amoeba</name>
    <dbReference type="NCBI Taxonomy" id="5763"/>
    <lineage>
        <taxon>Eukaryota</taxon>
        <taxon>Discoba</taxon>
        <taxon>Heterolobosea</taxon>
        <taxon>Tetramitia</taxon>
        <taxon>Eutetramitia</taxon>
        <taxon>Vahlkampfiidae</taxon>
        <taxon>Naegleria</taxon>
    </lineage>
</organism>
<dbReference type="InterPro" id="IPR037191">
    <property type="entry name" value="VPS9_dom_sf"/>
</dbReference>
<dbReference type="PROSITE" id="PS50003">
    <property type="entry name" value="PH_DOMAIN"/>
    <property type="match status" value="1"/>
</dbReference>
<dbReference type="InterPro" id="IPR051248">
    <property type="entry name" value="UPF0507/Ank_repeat_27"/>
</dbReference>
<feature type="domain" description="PH" evidence="2">
    <location>
        <begin position="114"/>
        <end position="218"/>
    </location>
</feature>
<dbReference type="SMART" id="SM00167">
    <property type="entry name" value="VPS9"/>
    <property type="match status" value="1"/>
</dbReference>
<dbReference type="InterPro" id="IPR006869">
    <property type="entry name" value="DUF547"/>
</dbReference>
<dbReference type="InterPro" id="IPR001849">
    <property type="entry name" value="PH_domain"/>
</dbReference>
<comment type="caution">
    <text evidence="4">The sequence shown here is derived from an EMBL/GenBank/DDBJ whole genome shotgun (WGS) entry which is preliminary data.</text>
</comment>
<evidence type="ECO:0000259" key="2">
    <source>
        <dbReference type="PROSITE" id="PS50003"/>
    </source>
</evidence>
<dbReference type="InterPro" id="IPR036291">
    <property type="entry name" value="NAD(P)-bd_dom_sf"/>
</dbReference>
<evidence type="ECO:0000313" key="4">
    <source>
        <dbReference type="EMBL" id="KAF0983657.1"/>
    </source>
</evidence>
<dbReference type="InterPro" id="IPR011993">
    <property type="entry name" value="PH-like_dom_sf"/>
</dbReference>
<evidence type="ECO:0000256" key="1">
    <source>
        <dbReference type="SAM" id="MobiDB-lite"/>
    </source>
</evidence>
<evidence type="ECO:0000313" key="5">
    <source>
        <dbReference type="Proteomes" id="UP000444721"/>
    </source>
</evidence>
<dbReference type="SUPFAM" id="SSF51735">
    <property type="entry name" value="NAD(P)-binding Rossmann-fold domains"/>
    <property type="match status" value="1"/>
</dbReference>
<dbReference type="Pfam" id="PF00169">
    <property type="entry name" value="PH"/>
    <property type="match status" value="1"/>
</dbReference>
<feature type="region of interest" description="Disordered" evidence="1">
    <location>
        <begin position="1361"/>
        <end position="1396"/>
    </location>
</feature>
<feature type="compositionally biased region" description="Low complexity" evidence="1">
    <location>
        <begin position="1525"/>
        <end position="1548"/>
    </location>
</feature>
<feature type="compositionally biased region" description="Low complexity" evidence="1">
    <location>
        <begin position="9"/>
        <end position="43"/>
    </location>
</feature>
<accession>A0A6A5C2P2</accession>
<keyword evidence="5" id="KW-1185">Reference proteome</keyword>
<dbReference type="SUPFAM" id="SSF109993">
    <property type="entry name" value="VPS9 domain"/>
    <property type="match status" value="1"/>
</dbReference>
<dbReference type="VEuPathDB" id="AmoebaDB:FDP41_007572"/>